<dbReference type="Pfam" id="PF14566">
    <property type="entry name" value="PTPlike_phytase"/>
    <property type="match status" value="1"/>
</dbReference>
<dbReference type="InterPro" id="IPR029021">
    <property type="entry name" value="Prot-tyrosine_phosphatase-like"/>
</dbReference>
<dbReference type="InterPro" id="IPR050561">
    <property type="entry name" value="PTP"/>
</dbReference>
<gene>
    <name evidence="2" type="ORF">HERI1096_LOCUS28952</name>
</gene>
<dbReference type="EMBL" id="HBHX01052444">
    <property type="protein sequence ID" value="CAE0131953.1"/>
    <property type="molecule type" value="Transcribed_RNA"/>
</dbReference>
<name>A0A7S3BD17_9EUKA</name>
<keyword evidence="1" id="KW-0472">Membrane</keyword>
<protein>
    <recommendedName>
        <fullName evidence="3">Tyrosine specific protein phosphatases domain-containing protein</fullName>
    </recommendedName>
</protein>
<dbReference type="PANTHER" id="PTHR23339">
    <property type="entry name" value="TYROSINE SPECIFIC PROTEIN PHOSPHATASE AND DUAL SPECIFICITY PROTEIN PHOSPHATASE"/>
    <property type="match status" value="1"/>
</dbReference>
<dbReference type="Gene3D" id="3.90.190.10">
    <property type="entry name" value="Protein tyrosine phosphatase superfamily"/>
    <property type="match status" value="1"/>
</dbReference>
<evidence type="ECO:0000256" key="1">
    <source>
        <dbReference type="SAM" id="Phobius"/>
    </source>
</evidence>
<proteinExistence type="predicted"/>
<keyword evidence="1" id="KW-1133">Transmembrane helix</keyword>
<keyword evidence="1" id="KW-0812">Transmembrane</keyword>
<dbReference type="SMART" id="SM01301">
    <property type="entry name" value="PTPlike_phytase"/>
    <property type="match status" value="1"/>
</dbReference>
<evidence type="ECO:0000313" key="2">
    <source>
        <dbReference type="EMBL" id="CAE0131953.1"/>
    </source>
</evidence>
<accession>A0A7S3BD17</accession>
<evidence type="ECO:0008006" key="3">
    <source>
        <dbReference type="Google" id="ProtNLM"/>
    </source>
</evidence>
<organism evidence="2">
    <name type="scientific">Haptolina ericina</name>
    <dbReference type="NCBI Taxonomy" id="156174"/>
    <lineage>
        <taxon>Eukaryota</taxon>
        <taxon>Haptista</taxon>
        <taxon>Haptophyta</taxon>
        <taxon>Prymnesiophyceae</taxon>
        <taxon>Prymnesiales</taxon>
        <taxon>Prymnesiaceae</taxon>
        <taxon>Haptolina</taxon>
    </lineage>
</organism>
<dbReference type="AlphaFoldDB" id="A0A7S3BD17"/>
<reference evidence="2" key="1">
    <citation type="submission" date="2021-01" db="EMBL/GenBank/DDBJ databases">
        <authorList>
            <person name="Corre E."/>
            <person name="Pelletier E."/>
            <person name="Niang G."/>
            <person name="Scheremetjew M."/>
            <person name="Finn R."/>
            <person name="Kale V."/>
            <person name="Holt S."/>
            <person name="Cochrane G."/>
            <person name="Meng A."/>
            <person name="Brown T."/>
            <person name="Cohen L."/>
        </authorList>
    </citation>
    <scope>NUCLEOTIDE SEQUENCE</scope>
    <source>
        <strain evidence="2">CCMP281</strain>
    </source>
</reference>
<sequence length="284" mass="30556">MQVWFEKGGVNDKKAMHLTPERSFPVRAAYDWVNAQTGGAHVLYTRVPIADETAPEEQDFDQLVSELSAFVLSTARGKGGDRGGGGAGGDTGDDTALVFNCHMGRGRTTTGMVCGSIMLRAANGWKPPAGGVSALPEPMAEGRNLKRGEFGGILKLLASLEEMHQGLGLRSKLLVDLCADECDEVTSLVDASAKCLEKSAKAEAMALAGEAASGPVPRAGPAESSGSPEFWRHRGLKYLERYAYLLLFSGYALLTAKGGFSLTFTEWMKKHWVFKRLIRELVLS</sequence>
<feature type="transmembrane region" description="Helical" evidence="1">
    <location>
        <begin position="242"/>
        <end position="264"/>
    </location>
</feature>
<dbReference type="SUPFAM" id="SSF52799">
    <property type="entry name" value="(Phosphotyrosine protein) phosphatases II"/>
    <property type="match status" value="1"/>
</dbReference>